<keyword evidence="2" id="KW-0012">Acyltransferase</keyword>
<dbReference type="InterPro" id="IPR000182">
    <property type="entry name" value="GNAT_dom"/>
</dbReference>
<comment type="caution">
    <text evidence="4">The sequence shown here is derived from an EMBL/GenBank/DDBJ whole genome shotgun (WGS) entry which is preliminary data.</text>
</comment>
<evidence type="ECO:0000256" key="1">
    <source>
        <dbReference type="ARBA" id="ARBA00022679"/>
    </source>
</evidence>
<keyword evidence="5" id="KW-1185">Reference proteome</keyword>
<dbReference type="GO" id="GO:0016747">
    <property type="term" value="F:acyltransferase activity, transferring groups other than amino-acyl groups"/>
    <property type="evidence" value="ECO:0007669"/>
    <property type="project" value="InterPro"/>
</dbReference>
<dbReference type="PANTHER" id="PTHR43877:SF1">
    <property type="entry name" value="ACETYLTRANSFERASE"/>
    <property type="match status" value="1"/>
</dbReference>
<evidence type="ECO:0000259" key="3">
    <source>
        <dbReference type="PROSITE" id="PS51186"/>
    </source>
</evidence>
<dbReference type="PANTHER" id="PTHR43877">
    <property type="entry name" value="AMINOALKYLPHOSPHONATE N-ACETYLTRANSFERASE-RELATED-RELATED"/>
    <property type="match status" value="1"/>
</dbReference>
<organism evidence="4 5">
    <name type="scientific">Hyphomonas jannaschiana VP2</name>
    <dbReference type="NCBI Taxonomy" id="1280952"/>
    <lineage>
        <taxon>Bacteria</taxon>
        <taxon>Pseudomonadati</taxon>
        <taxon>Pseudomonadota</taxon>
        <taxon>Alphaproteobacteria</taxon>
        <taxon>Hyphomonadales</taxon>
        <taxon>Hyphomonadaceae</taxon>
        <taxon>Hyphomonas</taxon>
    </lineage>
</organism>
<keyword evidence="1 4" id="KW-0808">Transferase</keyword>
<dbReference type="AlphaFoldDB" id="A0A059FLN7"/>
<dbReference type="Proteomes" id="UP000024816">
    <property type="component" value="Unassembled WGS sequence"/>
</dbReference>
<gene>
    <name evidence="4" type="ORF">HJA_02655</name>
</gene>
<dbReference type="RefSeq" id="WP_035577733.1">
    <property type="nucleotide sequence ID" value="NZ_ARYJ01000001.1"/>
</dbReference>
<dbReference type="STRING" id="1280952.HJA_02655"/>
<accession>A0A059FLN7</accession>
<dbReference type="SUPFAM" id="SSF55729">
    <property type="entry name" value="Acyl-CoA N-acyltransferases (Nat)"/>
    <property type="match status" value="1"/>
</dbReference>
<dbReference type="eggNOG" id="COG0456">
    <property type="taxonomic scope" value="Bacteria"/>
</dbReference>
<proteinExistence type="predicted"/>
<dbReference type="InterPro" id="IPR016181">
    <property type="entry name" value="Acyl_CoA_acyltransferase"/>
</dbReference>
<evidence type="ECO:0000313" key="4">
    <source>
        <dbReference type="EMBL" id="KCZ91403.1"/>
    </source>
</evidence>
<protein>
    <submittedName>
        <fullName evidence="4">Acetyltransferase</fullName>
    </submittedName>
</protein>
<sequence>MILREPKSGELAALSGLCLRSKAHWGYSGDMLKAFEAELTLTPEDLAEDAVMLAEDKRGIAGVVQLSKQGEDAVLEKLFVDPDRLGEGTGKLLYVWACRVARENGAKNLVIDSDPDAAAFYEGLGAVRSGTAESGSIPGRTLPHLVHPLG</sequence>
<dbReference type="OrthoDB" id="9806849at2"/>
<name>A0A059FLN7_9PROT</name>
<evidence type="ECO:0000256" key="2">
    <source>
        <dbReference type="ARBA" id="ARBA00023315"/>
    </source>
</evidence>
<dbReference type="PATRIC" id="fig|1280952.3.peg.535"/>
<dbReference type="PROSITE" id="PS51186">
    <property type="entry name" value="GNAT"/>
    <property type="match status" value="1"/>
</dbReference>
<dbReference type="EMBL" id="ARYJ01000001">
    <property type="protein sequence ID" value="KCZ91403.1"/>
    <property type="molecule type" value="Genomic_DNA"/>
</dbReference>
<dbReference type="CDD" id="cd04301">
    <property type="entry name" value="NAT_SF"/>
    <property type="match status" value="1"/>
</dbReference>
<evidence type="ECO:0000313" key="5">
    <source>
        <dbReference type="Proteomes" id="UP000024816"/>
    </source>
</evidence>
<dbReference type="InterPro" id="IPR050832">
    <property type="entry name" value="Bact_Acetyltransf"/>
</dbReference>
<feature type="domain" description="N-acetyltransferase" evidence="3">
    <location>
        <begin position="1"/>
        <end position="143"/>
    </location>
</feature>
<dbReference type="Pfam" id="PF00583">
    <property type="entry name" value="Acetyltransf_1"/>
    <property type="match status" value="1"/>
</dbReference>
<reference evidence="4 5" key="1">
    <citation type="journal article" date="2014" name="Antonie Van Leeuwenhoek">
        <title>Hyphomonas beringensis sp. nov. and Hyphomonas chukchiensis sp. nov., isolated from surface seawater of the Bering Sea and Chukchi Sea.</title>
        <authorList>
            <person name="Li C."/>
            <person name="Lai Q."/>
            <person name="Li G."/>
            <person name="Dong C."/>
            <person name="Wang J."/>
            <person name="Liao Y."/>
            <person name="Shao Z."/>
        </authorList>
    </citation>
    <scope>NUCLEOTIDE SEQUENCE [LARGE SCALE GENOMIC DNA]</scope>
    <source>
        <strain evidence="4 5">VP2</strain>
    </source>
</reference>
<dbReference type="Gene3D" id="3.40.630.30">
    <property type="match status" value="1"/>
</dbReference>